<reference evidence="1 2" key="1">
    <citation type="submission" date="2024-02" db="EMBL/GenBank/DDBJ databases">
        <title>A draft genome for the cacao thread blight pathogen Marasmius crinis-equi.</title>
        <authorList>
            <person name="Cohen S.P."/>
            <person name="Baruah I.K."/>
            <person name="Amoako-Attah I."/>
            <person name="Bukari Y."/>
            <person name="Meinhardt L.W."/>
            <person name="Bailey B.A."/>
        </authorList>
    </citation>
    <scope>NUCLEOTIDE SEQUENCE [LARGE SCALE GENOMIC DNA]</scope>
    <source>
        <strain evidence="1 2">GH-76</strain>
    </source>
</reference>
<evidence type="ECO:0000313" key="2">
    <source>
        <dbReference type="Proteomes" id="UP001465976"/>
    </source>
</evidence>
<gene>
    <name evidence="1" type="ORF">V5O48_019043</name>
</gene>
<protein>
    <submittedName>
        <fullName evidence="1">Uncharacterized protein</fullName>
    </submittedName>
</protein>
<accession>A0ABR3EJH6</accession>
<organism evidence="1 2">
    <name type="scientific">Marasmius crinis-equi</name>
    <dbReference type="NCBI Taxonomy" id="585013"/>
    <lineage>
        <taxon>Eukaryota</taxon>
        <taxon>Fungi</taxon>
        <taxon>Dikarya</taxon>
        <taxon>Basidiomycota</taxon>
        <taxon>Agaricomycotina</taxon>
        <taxon>Agaricomycetes</taxon>
        <taxon>Agaricomycetidae</taxon>
        <taxon>Agaricales</taxon>
        <taxon>Marasmiineae</taxon>
        <taxon>Marasmiaceae</taxon>
        <taxon>Marasmius</taxon>
    </lineage>
</organism>
<dbReference type="EMBL" id="JBAHYK010004038">
    <property type="protein sequence ID" value="KAL0563034.1"/>
    <property type="molecule type" value="Genomic_DNA"/>
</dbReference>
<evidence type="ECO:0000313" key="1">
    <source>
        <dbReference type="EMBL" id="KAL0563034.1"/>
    </source>
</evidence>
<comment type="caution">
    <text evidence="1">The sequence shown here is derived from an EMBL/GenBank/DDBJ whole genome shotgun (WGS) entry which is preliminary data.</text>
</comment>
<name>A0ABR3EJH6_9AGAR</name>
<proteinExistence type="predicted"/>
<sequence>MTGTITIVNRGKGNIEVTITKNGKPTNEWRSVSPGENTSWDCNGQETVTIKTWEVKSVTAHANQFVLFDELNNISVVGQTKDEE</sequence>
<dbReference type="Proteomes" id="UP001465976">
    <property type="component" value="Unassembled WGS sequence"/>
</dbReference>
<keyword evidence="2" id="KW-1185">Reference proteome</keyword>